<dbReference type="PANTHER" id="PTHR30146">
    <property type="entry name" value="LACI-RELATED TRANSCRIPTIONAL REPRESSOR"/>
    <property type="match status" value="1"/>
</dbReference>
<name>A0A3A0V4V7_STAGA</name>
<dbReference type="RefSeq" id="WP_142924018.1">
    <property type="nucleotide sequence ID" value="NZ_QYJN01000506.1"/>
</dbReference>
<dbReference type="GO" id="GO:0003700">
    <property type="term" value="F:DNA-binding transcription factor activity"/>
    <property type="evidence" value="ECO:0007669"/>
    <property type="project" value="TreeGrafter"/>
</dbReference>
<feature type="non-terminal residue" evidence="5">
    <location>
        <position position="155"/>
    </location>
</feature>
<reference evidence="5 6" key="1">
    <citation type="journal article" date="2016" name="Front. Microbiol.">
        <title>Comprehensive Phylogenetic Analysis of Bovine Non-aureus Staphylococci Species Based on Whole-Genome Sequencing.</title>
        <authorList>
            <person name="Naushad S."/>
            <person name="Barkema H.W."/>
            <person name="Luby C."/>
            <person name="Condas L.A."/>
            <person name="Nobrega D.B."/>
            <person name="Carson D.A."/>
            <person name="De Buck J."/>
        </authorList>
    </citation>
    <scope>NUCLEOTIDE SEQUENCE [LARGE SCALE GENOMIC DNA]</scope>
    <source>
        <strain evidence="5 6">SNUC 4781</strain>
    </source>
</reference>
<dbReference type="InterPro" id="IPR010982">
    <property type="entry name" value="Lambda_DNA-bd_dom_sf"/>
</dbReference>
<evidence type="ECO:0000259" key="4">
    <source>
        <dbReference type="PROSITE" id="PS50932"/>
    </source>
</evidence>
<evidence type="ECO:0000313" key="5">
    <source>
        <dbReference type="EMBL" id="RIP16564.1"/>
    </source>
</evidence>
<dbReference type="PROSITE" id="PS50932">
    <property type="entry name" value="HTH_LACI_2"/>
    <property type="match status" value="1"/>
</dbReference>
<evidence type="ECO:0000256" key="2">
    <source>
        <dbReference type="ARBA" id="ARBA00023125"/>
    </source>
</evidence>
<dbReference type="Proteomes" id="UP000265541">
    <property type="component" value="Unassembled WGS sequence"/>
</dbReference>
<dbReference type="PANTHER" id="PTHR30146:SF154">
    <property type="entry name" value="TRANSCRIPTION REGULATOR, MEMBER OF GALR FAMILY"/>
    <property type="match status" value="1"/>
</dbReference>
<dbReference type="CDD" id="cd01392">
    <property type="entry name" value="HTH_LacI"/>
    <property type="match status" value="1"/>
</dbReference>
<dbReference type="InterPro" id="IPR000843">
    <property type="entry name" value="HTH_LacI"/>
</dbReference>
<dbReference type="Gene3D" id="1.10.260.40">
    <property type="entry name" value="lambda repressor-like DNA-binding domains"/>
    <property type="match status" value="1"/>
</dbReference>
<protein>
    <submittedName>
        <fullName evidence="5">LacI family transcriptional regulator</fullName>
    </submittedName>
</protein>
<dbReference type="SMART" id="SM00354">
    <property type="entry name" value="HTH_LACI"/>
    <property type="match status" value="1"/>
</dbReference>
<dbReference type="GO" id="GO:0000976">
    <property type="term" value="F:transcription cis-regulatory region binding"/>
    <property type="evidence" value="ECO:0007669"/>
    <property type="project" value="TreeGrafter"/>
</dbReference>
<dbReference type="Pfam" id="PF00356">
    <property type="entry name" value="LacI"/>
    <property type="match status" value="1"/>
</dbReference>
<evidence type="ECO:0000313" key="6">
    <source>
        <dbReference type="Proteomes" id="UP000265541"/>
    </source>
</evidence>
<dbReference type="AlphaFoldDB" id="A0A3A0V4V7"/>
<dbReference type="SUPFAM" id="SSF47413">
    <property type="entry name" value="lambda repressor-like DNA-binding domains"/>
    <property type="match status" value="1"/>
</dbReference>
<dbReference type="SUPFAM" id="SSF53822">
    <property type="entry name" value="Periplasmic binding protein-like I"/>
    <property type="match status" value="1"/>
</dbReference>
<accession>A0A3A0V4V7</accession>
<dbReference type="PROSITE" id="PS00356">
    <property type="entry name" value="HTH_LACI_1"/>
    <property type="match status" value="1"/>
</dbReference>
<organism evidence="5 6">
    <name type="scientific">Staphylococcus gallinarum</name>
    <dbReference type="NCBI Taxonomy" id="1293"/>
    <lineage>
        <taxon>Bacteria</taxon>
        <taxon>Bacillati</taxon>
        <taxon>Bacillota</taxon>
        <taxon>Bacilli</taxon>
        <taxon>Bacillales</taxon>
        <taxon>Staphylococcaceae</taxon>
        <taxon>Staphylococcus</taxon>
    </lineage>
</organism>
<keyword evidence="2" id="KW-0238">DNA-binding</keyword>
<keyword evidence="1" id="KW-0805">Transcription regulation</keyword>
<feature type="domain" description="HTH lacI-type" evidence="4">
    <location>
        <begin position="2"/>
        <end position="55"/>
    </location>
</feature>
<dbReference type="InterPro" id="IPR028082">
    <property type="entry name" value="Peripla_BP_I"/>
</dbReference>
<dbReference type="Gene3D" id="3.40.50.2300">
    <property type="match status" value="1"/>
</dbReference>
<sequence>MKNIDDIAKLAGVSKSTVSRYLNDGSVSMKTKEKLDKIIQEHDYQPNQFAQSLRAHRTNMIGAIIPRMNSFAVDETIKGVKTICDKQNYRLLLNYTNLNSDLELDALETFYRSKVDGIIFMATDITDKHLEVIHKINVPVIIVGQTHEQLHCIVH</sequence>
<keyword evidence="3" id="KW-0804">Transcription</keyword>
<comment type="caution">
    <text evidence="5">The sequence shown here is derived from an EMBL/GenBank/DDBJ whole genome shotgun (WGS) entry which is preliminary data.</text>
</comment>
<dbReference type="PRINTS" id="PR00036">
    <property type="entry name" value="HTHLACI"/>
</dbReference>
<dbReference type="EMBL" id="QYJN01000506">
    <property type="protein sequence ID" value="RIP16564.1"/>
    <property type="molecule type" value="Genomic_DNA"/>
</dbReference>
<gene>
    <name evidence="5" type="ORF">BUZ14_16715</name>
</gene>
<dbReference type="OrthoDB" id="3180992at2"/>
<evidence type="ECO:0000256" key="3">
    <source>
        <dbReference type="ARBA" id="ARBA00023163"/>
    </source>
</evidence>
<proteinExistence type="predicted"/>
<evidence type="ECO:0000256" key="1">
    <source>
        <dbReference type="ARBA" id="ARBA00023015"/>
    </source>
</evidence>